<dbReference type="GO" id="GO:0006596">
    <property type="term" value="P:polyamine biosynthetic process"/>
    <property type="evidence" value="ECO:0007669"/>
    <property type="project" value="UniProtKB-KW"/>
</dbReference>
<evidence type="ECO:0000313" key="3">
    <source>
        <dbReference type="WBParaSite" id="ACRNAN_scaffold3016.g15613.t1"/>
    </source>
</evidence>
<dbReference type="Pfam" id="PF01564">
    <property type="entry name" value="Spermine_synth"/>
    <property type="match status" value="1"/>
</dbReference>
<protein>
    <submittedName>
        <fullName evidence="3">Methyltransferase domain-containing protein</fullName>
    </submittedName>
</protein>
<proteinExistence type="predicted"/>
<dbReference type="PANTHER" id="PTHR43317:SF1">
    <property type="entry name" value="THERMOSPERMINE SYNTHASE ACAULIS5"/>
    <property type="match status" value="1"/>
</dbReference>
<evidence type="ECO:0000313" key="2">
    <source>
        <dbReference type="Proteomes" id="UP000887540"/>
    </source>
</evidence>
<dbReference type="Proteomes" id="UP000887540">
    <property type="component" value="Unplaced"/>
</dbReference>
<dbReference type="WBParaSite" id="ACRNAN_scaffold3016.g15613.t1">
    <property type="protein sequence ID" value="ACRNAN_scaffold3016.g15613.t1"/>
    <property type="gene ID" value="ACRNAN_scaffold3016.g15613"/>
</dbReference>
<dbReference type="PANTHER" id="PTHR43317">
    <property type="entry name" value="THERMOSPERMINE SYNTHASE ACAULIS5"/>
    <property type="match status" value="1"/>
</dbReference>
<dbReference type="InterPro" id="IPR029063">
    <property type="entry name" value="SAM-dependent_MTases_sf"/>
</dbReference>
<evidence type="ECO:0000256" key="1">
    <source>
        <dbReference type="ARBA" id="ARBA00023115"/>
    </source>
</evidence>
<dbReference type="CDD" id="cd02440">
    <property type="entry name" value="AdoMet_MTases"/>
    <property type="match status" value="1"/>
</dbReference>
<name>A0A914DL13_9BILA</name>
<dbReference type="SUPFAM" id="SSF53335">
    <property type="entry name" value="S-adenosyl-L-methionine-dependent methyltransferases"/>
    <property type="match status" value="1"/>
</dbReference>
<sequence>MPVFIFVVTKLKMQLPMIPPMEFARGVLGRPGSPYETKDVVCERVTNAEDLLKLIQAEQEFNWFSHQCSGKLSDQPTITICDPDGKQRYKLQIVDNQMITELRTYGVFIVPIGRESDYLFSNNKGREKLREQCEKDRLMVVELFHDQNYESKDSIQQELNGVALKFKPPKCKSQIQYFSLGEIDSRKDTKFTGESVNGKYSIIEVQESKKWYRRLIFLSNASVIQSECVMLATKGGKSRKVDSDTLTCSHHRAMIAALKHWHGGFEELFSEKMNFCVLGLGGGLLAKFLYEKFPKSHVIGVELDPEMIRVAHEYFDLPAENERLRVVLDDALVFLENTAKNGVENEKFDVIFVDLAGSMHEDGLSCPPSVFVTPNVLQSMRDSLKPDGLLLLNLVTRDEQIGTRVKNEISSIFPKVIVSTGEEDVNEVVICPLYDRKETERVAAKLSELNKEPVKSKKSAKSKANNQSQIPEKWLVSFVDEFKNLQVWAE</sequence>
<organism evidence="2 3">
    <name type="scientific">Acrobeloides nanus</name>
    <dbReference type="NCBI Taxonomy" id="290746"/>
    <lineage>
        <taxon>Eukaryota</taxon>
        <taxon>Metazoa</taxon>
        <taxon>Ecdysozoa</taxon>
        <taxon>Nematoda</taxon>
        <taxon>Chromadorea</taxon>
        <taxon>Rhabditida</taxon>
        <taxon>Tylenchina</taxon>
        <taxon>Cephalobomorpha</taxon>
        <taxon>Cephaloboidea</taxon>
        <taxon>Cephalobidae</taxon>
        <taxon>Acrobeloides</taxon>
    </lineage>
</organism>
<keyword evidence="1" id="KW-0620">Polyamine biosynthesis</keyword>
<dbReference type="Gene3D" id="3.40.50.150">
    <property type="entry name" value="Vaccinia Virus protein VP39"/>
    <property type="match status" value="1"/>
</dbReference>
<dbReference type="AlphaFoldDB" id="A0A914DL13"/>
<reference evidence="3" key="1">
    <citation type="submission" date="2022-11" db="UniProtKB">
        <authorList>
            <consortium name="WormBaseParasite"/>
        </authorList>
    </citation>
    <scope>IDENTIFICATION</scope>
</reference>
<accession>A0A914DL13</accession>
<keyword evidence="2" id="KW-1185">Reference proteome</keyword>